<sequence>MEIKIMFKLVSDLLLHRKFVFEEGSVTLFNIPISIIPTNFIVLLQKELDKKGLDNLVYQVAKINGKEWFRSMDKDYQLKTKDVMQWGPDLISLAGWGKVTVRTKKDSEKSLIVLLEKSANAIVYGPSDKPIDHFFRGLVCGAWSYVYGEDLDAIETKCLARGDNACEFLLMPKNRFDLSNQEIKTQLM</sequence>
<dbReference type="InterPro" id="IPR024096">
    <property type="entry name" value="NO_sig/Golgi_transp_ligand-bd"/>
</dbReference>
<dbReference type="EMBL" id="DUGC01000051">
    <property type="protein sequence ID" value="HIH09604.1"/>
    <property type="molecule type" value="Genomic_DNA"/>
</dbReference>
<dbReference type="SUPFAM" id="SSF111126">
    <property type="entry name" value="Ligand-binding domain in the NO signalling and Golgi transport"/>
    <property type="match status" value="1"/>
</dbReference>
<name>A0A7J4IXN8_9ARCH</name>
<organism evidence="2 3">
    <name type="scientific">Candidatus Iainarchaeum sp</name>
    <dbReference type="NCBI Taxonomy" id="3101447"/>
    <lineage>
        <taxon>Archaea</taxon>
        <taxon>Candidatus Iainarchaeota</taxon>
        <taxon>Candidatus Iainarchaeia</taxon>
        <taxon>Candidatus Iainarchaeales</taxon>
        <taxon>Candidatus Iainarchaeaceae</taxon>
        <taxon>Candidatus Iainarchaeum</taxon>
    </lineage>
</organism>
<proteinExistence type="predicted"/>
<dbReference type="PANTHER" id="PTHR35090">
    <property type="entry name" value="DNA-DIRECTED RNA POLYMERASE SUBUNIT I"/>
    <property type="match status" value="1"/>
</dbReference>
<dbReference type="PANTHER" id="PTHR35090:SF1">
    <property type="entry name" value="SLR0144 PROTEIN"/>
    <property type="match status" value="1"/>
</dbReference>
<protein>
    <recommendedName>
        <fullName evidence="1">4-vinyl reductase 4VR domain-containing protein</fullName>
    </recommendedName>
</protein>
<evidence type="ECO:0000313" key="3">
    <source>
        <dbReference type="Proteomes" id="UP000565078"/>
    </source>
</evidence>
<comment type="caution">
    <text evidence="2">The sequence shown here is derived from an EMBL/GenBank/DDBJ whole genome shotgun (WGS) entry which is preliminary data.</text>
</comment>
<dbReference type="Gene3D" id="3.30.1380.20">
    <property type="entry name" value="Trafficking protein particle complex subunit 3"/>
    <property type="match status" value="1"/>
</dbReference>
<dbReference type="SMART" id="SM00989">
    <property type="entry name" value="V4R"/>
    <property type="match status" value="1"/>
</dbReference>
<gene>
    <name evidence="2" type="ORF">HA254_02935</name>
</gene>
<dbReference type="AlphaFoldDB" id="A0A7J4IXN8"/>
<dbReference type="InterPro" id="IPR004096">
    <property type="entry name" value="V4R"/>
</dbReference>
<dbReference type="Proteomes" id="UP000565078">
    <property type="component" value="Unassembled WGS sequence"/>
</dbReference>
<accession>A0A7J4IXN8</accession>
<evidence type="ECO:0000313" key="2">
    <source>
        <dbReference type="EMBL" id="HIH09604.1"/>
    </source>
</evidence>
<feature type="domain" description="4-vinyl reductase 4VR" evidence="1">
    <location>
        <begin position="110"/>
        <end position="172"/>
    </location>
</feature>
<evidence type="ECO:0000259" key="1">
    <source>
        <dbReference type="SMART" id="SM00989"/>
    </source>
</evidence>
<reference evidence="3" key="1">
    <citation type="journal article" date="2020" name="bioRxiv">
        <title>A rank-normalized archaeal taxonomy based on genome phylogeny resolves widespread incomplete and uneven classifications.</title>
        <authorList>
            <person name="Rinke C."/>
            <person name="Chuvochina M."/>
            <person name="Mussig A.J."/>
            <person name="Chaumeil P.-A."/>
            <person name="Waite D.W."/>
            <person name="Whitman W.B."/>
            <person name="Parks D.H."/>
            <person name="Hugenholtz P."/>
        </authorList>
    </citation>
    <scope>NUCLEOTIDE SEQUENCE [LARGE SCALE GENOMIC DNA]</scope>
</reference>
<dbReference type="Pfam" id="PF02830">
    <property type="entry name" value="V4R"/>
    <property type="match status" value="1"/>
</dbReference>